<protein>
    <recommendedName>
        <fullName evidence="4">PQQ-binding-like beta-propeller repeat protein</fullName>
    </recommendedName>
</protein>
<feature type="transmembrane region" description="Helical" evidence="1">
    <location>
        <begin position="7"/>
        <end position="28"/>
    </location>
</feature>
<dbReference type="InterPro" id="IPR011047">
    <property type="entry name" value="Quinoprotein_ADH-like_sf"/>
</dbReference>
<feature type="transmembrane region" description="Helical" evidence="1">
    <location>
        <begin position="79"/>
        <end position="99"/>
    </location>
</feature>
<dbReference type="Proteomes" id="UP000676079">
    <property type="component" value="Chromosome"/>
</dbReference>
<evidence type="ECO:0008006" key="4">
    <source>
        <dbReference type="Google" id="ProtNLM"/>
    </source>
</evidence>
<name>A0ABX8BDM6_9ACTN</name>
<accession>A0ABX8BDM6</accession>
<keyword evidence="3" id="KW-1185">Reference proteome</keyword>
<feature type="transmembrane region" description="Helical" evidence="1">
    <location>
        <begin position="119"/>
        <end position="139"/>
    </location>
</feature>
<dbReference type="InterPro" id="IPR015943">
    <property type="entry name" value="WD40/YVTN_repeat-like_dom_sf"/>
</dbReference>
<keyword evidence="1" id="KW-0472">Membrane</keyword>
<keyword evidence="1" id="KW-1133">Transmembrane helix</keyword>
<sequence length="605" mass="63404">MGARVRSAFGWAGIGVTAAAVVFGVWAFTLPPGAPPEGPHEDVRNGVFAVPVALITATVVAVAAGYRMSRPEEPPPRSLVLWSAGAAALAVLCSVPAFPADSFAPTADPTVFGESERTLALWAVLPLVSLGAVLFLAGSARWPERARRYRYGGLAAGVLVVALCAALVGPAARYRPLEHTFLDAAPGAAPEVPTDITRAGWTWRSPESTAVRRVEAGTHGPLVVLDDGLVGLAGETGEVLWTYRRPYSPVLETGVLPDGPERAYVVHAPHPQQEPSAGETEWIRTVLDTATGRVVEEGPFEERESDGPAFSVARFPQHSPSYISEWKEVLTFYDPFGGGEWRLPVGSSDPDRACTADTGGLAVQEGVVLVGAQCTDRDPGAEPRWADLEYGEQRDEMERLGERAVVTGYDLATGELLWRDERPGDPDKAAPILVLGGPARPGTDPVVLTSDVALNVHTGEEVGIVPDHLLFANGGIPDRSAYLRLDTGGAVVMEDPGGSEPVLMHRTSAAGEVVGTTELSQRYEEVARGLPLGEAMVGTQGSDTVLVIDLDGAAGGEPRRIGIDAGPEVGRALVVPVPGAVVAYSRRDSGIGVGVGSVVVNGLVP</sequence>
<dbReference type="EMBL" id="CP074133">
    <property type="protein sequence ID" value="QUX20261.1"/>
    <property type="molecule type" value="Genomic_DNA"/>
</dbReference>
<dbReference type="RefSeq" id="WP_220561456.1">
    <property type="nucleotide sequence ID" value="NZ_CP074133.1"/>
</dbReference>
<evidence type="ECO:0000313" key="2">
    <source>
        <dbReference type="EMBL" id="QUX20261.1"/>
    </source>
</evidence>
<keyword evidence="1" id="KW-0812">Transmembrane</keyword>
<feature type="transmembrane region" description="Helical" evidence="1">
    <location>
        <begin position="151"/>
        <end position="172"/>
    </location>
</feature>
<dbReference type="Gene3D" id="2.130.10.10">
    <property type="entry name" value="YVTN repeat-like/Quinoprotein amine dehydrogenase"/>
    <property type="match status" value="1"/>
</dbReference>
<dbReference type="SUPFAM" id="SSF50998">
    <property type="entry name" value="Quinoprotein alcohol dehydrogenase-like"/>
    <property type="match status" value="1"/>
</dbReference>
<reference evidence="2 3" key="1">
    <citation type="submission" date="2021-05" db="EMBL/GenBank/DDBJ databases">
        <title>Direct Submission.</title>
        <authorList>
            <person name="Li K."/>
            <person name="Gao J."/>
        </authorList>
    </citation>
    <scope>NUCLEOTIDE SEQUENCE [LARGE SCALE GENOMIC DNA]</scope>
    <source>
        <strain evidence="2 3">Mg02</strain>
    </source>
</reference>
<evidence type="ECO:0000313" key="3">
    <source>
        <dbReference type="Proteomes" id="UP000676079"/>
    </source>
</evidence>
<gene>
    <name evidence="2" type="ORF">KGD84_17155</name>
</gene>
<proteinExistence type="predicted"/>
<evidence type="ECO:0000256" key="1">
    <source>
        <dbReference type="SAM" id="Phobius"/>
    </source>
</evidence>
<organism evidence="2 3">
    <name type="scientific">Nocardiopsis changdeensis</name>
    <dbReference type="NCBI Taxonomy" id="2831969"/>
    <lineage>
        <taxon>Bacteria</taxon>
        <taxon>Bacillati</taxon>
        <taxon>Actinomycetota</taxon>
        <taxon>Actinomycetes</taxon>
        <taxon>Streptosporangiales</taxon>
        <taxon>Nocardiopsidaceae</taxon>
        <taxon>Nocardiopsis</taxon>
    </lineage>
</organism>
<feature type="transmembrane region" description="Helical" evidence="1">
    <location>
        <begin position="48"/>
        <end position="67"/>
    </location>
</feature>